<dbReference type="EMBL" id="MU006565">
    <property type="protein sequence ID" value="KAF2750022.1"/>
    <property type="molecule type" value="Genomic_DNA"/>
</dbReference>
<dbReference type="InterPro" id="IPR018177">
    <property type="entry name" value="L-lactate_DH_AS"/>
</dbReference>
<evidence type="ECO:0000256" key="5">
    <source>
        <dbReference type="ARBA" id="ARBA00023027"/>
    </source>
</evidence>
<dbReference type="Proteomes" id="UP000799440">
    <property type="component" value="Unassembled WGS sequence"/>
</dbReference>
<dbReference type="InterPro" id="IPR001557">
    <property type="entry name" value="L-lactate/malate_DH"/>
</dbReference>
<dbReference type="InterPro" id="IPR022383">
    <property type="entry name" value="Lactate/malate_DH_C"/>
</dbReference>
<dbReference type="InterPro" id="IPR011304">
    <property type="entry name" value="L-lactate_DH"/>
</dbReference>
<evidence type="ECO:0000313" key="10">
    <source>
        <dbReference type="EMBL" id="KAF2750022.1"/>
    </source>
</evidence>
<protein>
    <recommendedName>
        <fullName evidence="3 7">L-lactate dehydrogenase</fullName>
        <ecNumber evidence="3 7">1.1.1.27</ecNumber>
    </recommendedName>
</protein>
<dbReference type="InterPro" id="IPR015955">
    <property type="entry name" value="Lactate_DH/Glyco_Ohase_4_C"/>
</dbReference>
<feature type="domain" description="Lactate/malate dehydrogenase C-terminal" evidence="9">
    <location>
        <begin position="193"/>
        <end position="355"/>
    </location>
</feature>
<dbReference type="Pfam" id="PF02866">
    <property type="entry name" value="Ldh_1_C"/>
    <property type="match status" value="1"/>
</dbReference>
<dbReference type="GO" id="GO:0006089">
    <property type="term" value="P:lactate metabolic process"/>
    <property type="evidence" value="ECO:0007669"/>
    <property type="project" value="TreeGrafter"/>
</dbReference>
<dbReference type="GO" id="GO:0005737">
    <property type="term" value="C:cytoplasm"/>
    <property type="evidence" value="ECO:0007669"/>
    <property type="project" value="InterPro"/>
</dbReference>
<evidence type="ECO:0000259" key="9">
    <source>
        <dbReference type="Pfam" id="PF02866"/>
    </source>
</evidence>
<evidence type="ECO:0000256" key="7">
    <source>
        <dbReference type="RuleBase" id="RU000496"/>
    </source>
</evidence>
<dbReference type="GO" id="GO:0004459">
    <property type="term" value="F:L-lactate dehydrogenase (NAD+) activity"/>
    <property type="evidence" value="ECO:0007669"/>
    <property type="project" value="UniProtKB-EC"/>
</dbReference>
<dbReference type="PANTHER" id="PTHR43128:SF16">
    <property type="entry name" value="L-LACTATE DEHYDROGENASE"/>
    <property type="match status" value="1"/>
</dbReference>
<dbReference type="PROSITE" id="PS00064">
    <property type="entry name" value="L_LDH"/>
    <property type="match status" value="1"/>
</dbReference>
<comment type="similarity">
    <text evidence="2">Belongs to the LDH/MDH superfamily. LDH family.</text>
</comment>
<evidence type="ECO:0000256" key="3">
    <source>
        <dbReference type="ARBA" id="ARBA00012967"/>
    </source>
</evidence>
<organism evidence="10 11">
    <name type="scientific">Sporormia fimetaria CBS 119925</name>
    <dbReference type="NCBI Taxonomy" id="1340428"/>
    <lineage>
        <taxon>Eukaryota</taxon>
        <taxon>Fungi</taxon>
        <taxon>Dikarya</taxon>
        <taxon>Ascomycota</taxon>
        <taxon>Pezizomycotina</taxon>
        <taxon>Dothideomycetes</taxon>
        <taxon>Pleosporomycetidae</taxon>
        <taxon>Pleosporales</taxon>
        <taxon>Sporormiaceae</taxon>
        <taxon>Sporormia</taxon>
    </lineage>
</organism>
<dbReference type="EC" id="1.1.1.27" evidence="3 7"/>
<dbReference type="PRINTS" id="PR00086">
    <property type="entry name" value="LLDHDRGNASE"/>
</dbReference>
<dbReference type="SUPFAM" id="SSF56327">
    <property type="entry name" value="LDH C-terminal domain-like"/>
    <property type="match status" value="1"/>
</dbReference>
<evidence type="ECO:0000259" key="8">
    <source>
        <dbReference type="Pfam" id="PF00056"/>
    </source>
</evidence>
<keyword evidence="5 7" id="KW-0520">NAD</keyword>
<sequence>MTPPACDGQSQPLTTFFSQTSSNSQTLTTGYISNTAKSTSDTEMHEPKSKSSIAILGCGDVGSTLAYTLILNPICNEVILVDPKTALLEAQVRDLNDATYRGNTGTKVRAGTHKDAGQADIVVITAGAKQKPGESRLSLLSRNLHILRSIFSSMQPINPDTILLLVANPVDILTYFARKLSGLPESQVLGTGTSLDSARLRGVLAQKCEVAPNSIDAYVLGEHGDSQFIAWSSIHIGTTPLTLALPPTILTPQFRHEIAAHTRGAAAAIIASKGCTAYGIGNIAASICKYILYDIRCVRPISFYQPELGCSLSMPAVLGRKGVVRAMPVNLDEKEQEELKACAENLRGIIEGAESEWAAKEKLEEALRRDTLVPLEEGEKGEEKGEEKA</sequence>
<dbReference type="Gene3D" id="3.40.50.720">
    <property type="entry name" value="NAD(P)-binding Rossmann-like Domain"/>
    <property type="match status" value="1"/>
</dbReference>
<dbReference type="InterPro" id="IPR001236">
    <property type="entry name" value="Lactate/malate_DH_N"/>
</dbReference>
<proteinExistence type="inferred from homology"/>
<name>A0A6A6VHB7_9PLEO</name>
<reference evidence="10" key="1">
    <citation type="journal article" date="2020" name="Stud. Mycol.">
        <title>101 Dothideomycetes genomes: a test case for predicting lifestyles and emergence of pathogens.</title>
        <authorList>
            <person name="Haridas S."/>
            <person name="Albert R."/>
            <person name="Binder M."/>
            <person name="Bloem J."/>
            <person name="Labutti K."/>
            <person name="Salamov A."/>
            <person name="Andreopoulos B."/>
            <person name="Baker S."/>
            <person name="Barry K."/>
            <person name="Bills G."/>
            <person name="Bluhm B."/>
            <person name="Cannon C."/>
            <person name="Castanera R."/>
            <person name="Culley D."/>
            <person name="Daum C."/>
            <person name="Ezra D."/>
            <person name="Gonzalez J."/>
            <person name="Henrissat B."/>
            <person name="Kuo A."/>
            <person name="Liang C."/>
            <person name="Lipzen A."/>
            <person name="Lutzoni F."/>
            <person name="Magnuson J."/>
            <person name="Mondo S."/>
            <person name="Nolan M."/>
            <person name="Ohm R."/>
            <person name="Pangilinan J."/>
            <person name="Park H.-J."/>
            <person name="Ramirez L."/>
            <person name="Alfaro M."/>
            <person name="Sun H."/>
            <person name="Tritt A."/>
            <person name="Yoshinaga Y."/>
            <person name="Zwiers L.-H."/>
            <person name="Turgeon B."/>
            <person name="Goodwin S."/>
            <person name="Spatafora J."/>
            <person name="Crous P."/>
            <person name="Grigoriev I."/>
        </authorList>
    </citation>
    <scope>NUCLEOTIDE SEQUENCE</scope>
    <source>
        <strain evidence="10">CBS 119925</strain>
    </source>
</reference>
<dbReference type="InterPro" id="IPR036291">
    <property type="entry name" value="NAD(P)-bd_dom_sf"/>
</dbReference>
<dbReference type="CDD" id="cd00300">
    <property type="entry name" value="LDH_like"/>
    <property type="match status" value="1"/>
</dbReference>
<dbReference type="NCBIfam" id="TIGR01771">
    <property type="entry name" value="L-LDH-NAD"/>
    <property type="match status" value="1"/>
</dbReference>
<keyword evidence="11" id="KW-1185">Reference proteome</keyword>
<dbReference type="Pfam" id="PF00056">
    <property type="entry name" value="Ldh_1_N"/>
    <property type="match status" value="1"/>
</dbReference>
<evidence type="ECO:0000256" key="6">
    <source>
        <dbReference type="ARBA" id="ARBA00049258"/>
    </source>
</evidence>
<dbReference type="OrthoDB" id="6270329at2759"/>
<dbReference type="AlphaFoldDB" id="A0A6A6VHB7"/>
<dbReference type="SUPFAM" id="SSF51735">
    <property type="entry name" value="NAD(P)-binding Rossmann-fold domains"/>
    <property type="match status" value="1"/>
</dbReference>
<evidence type="ECO:0000313" key="11">
    <source>
        <dbReference type="Proteomes" id="UP000799440"/>
    </source>
</evidence>
<comment type="pathway">
    <text evidence="1 7">Fermentation; pyruvate fermentation to lactate; (S)-lactate from pyruvate: step 1/1.</text>
</comment>
<dbReference type="UniPathway" id="UPA00554">
    <property type="reaction ID" value="UER00611"/>
</dbReference>
<accession>A0A6A6VHB7</accession>
<dbReference type="PANTHER" id="PTHR43128">
    <property type="entry name" value="L-2-HYDROXYCARBOXYLATE DEHYDROGENASE (NAD(P)(+))"/>
    <property type="match status" value="1"/>
</dbReference>
<evidence type="ECO:0000256" key="4">
    <source>
        <dbReference type="ARBA" id="ARBA00023002"/>
    </source>
</evidence>
<dbReference type="Gene3D" id="3.90.110.10">
    <property type="entry name" value="Lactate dehydrogenase/glycoside hydrolase, family 4, C-terminal"/>
    <property type="match status" value="1"/>
</dbReference>
<evidence type="ECO:0000256" key="1">
    <source>
        <dbReference type="ARBA" id="ARBA00004843"/>
    </source>
</evidence>
<evidence type="ECO:0000256" key="2">
    <source>
        <dbReference type="ARBA" id="ARBA00006054"/>
    </source>
</evidence>
<comment type="catalytic activity">
    <reaction evidence="6 7">
        <text>(S)-lactate + NAD(+) = pyruvate + NADH + H(+)</text>
        <dbReference type="Rhea" id="RHEA:23444"/>
        <dbReference type="ChEBI" id="CHEBI:15361"/>
        <dbReference type="ChEBI" id="CHEBI:15378"/>
        <dbReference type="ChEBI" id="CHEBI:16651"/>
        <dbReference type="ChEBI" id="CHEBI:57540"/>
        <dbReference type="ChEBI" id="CHEBI:57945"/>
        <dbReference type="EC" id="1.1.1.27"/>
    </reaction>
</comment>
<feature type="domain" description="Lactate/malate dehydrogenase N-terminal" evidence="8">
    <location>
        <begin position="53"/>
        <end position="190"/>
    </location>
</feature>
<gene>
    <name evidence="10" type="ORF">M011DRAFT_465668</name>
</gene>
<keyword evidence="4 7" id="KW-0560">Oxidoreductase</keyword>